<evidence type="ECO:0000256" key="1">
    <source>
        <dbReference type="ARBA" id="ARBA00010617"/>
    </source>
</evidence>
<keyword evidence="2 5" id="KW-0479">Metal-binding</keyword>
<dbReference type="InterPro" id="IPR002401">
    <property type="entry name" value="Cyt_P450_E_grp-I"/>
</dbReference>
<dbReference type="OMA" id="FWRGRAQ"/>
<dbReference type="EMBL" id="CM010724">
    <property type="protein sequence ID" value="RZC81849.1"/>
    <property type="molecule type" value="Genomic_DNA"/>
</dbReference>
<comment type="similarity">
    <text evidence="1 6">Belongs to the cytochrome P450 family.</text>
</comment>
<dbReference type="InterPro" id="IPR001128">
    <property type="entry name" value="Cyt_P450"/>
</dbReference>
<dbReference type="InterPro" id="IPR036396">
    <property type="entry name" value="Cyt_P450_sf"/>
</dbReference>
<dbReference type="PRINTS" id="PR00385">
    <property type="entry name" value="P450"/>
</dbReference>
<keyword evidence="4 5" id="KW-0408">Iron</keyword>
<dbReference type="Pfam" id="PF00067">
    <property type="entry name" value="p450"/>
    <property type="match status" value="1"/>
</dbReference>
<dbReference type="Gramene" id="RZC81849">
    <property type="protein sequence ID" value="RZC81849"/>
    <property type="gene ID" value="C5167_044448"/>
</dbReference>
<dbReference type="GO" id="GO:0020037">
    <property type="term" value="F:heme binding"/>
    <property type="evidence" value="ECO:0007669"/>
    <property type="project" value="InterPro"/>
</dbReference>
<dbReference type="GO" id="GO:0005506">
    <property type="term" value="F:iron ion binding"/>
    <property type="evidence" value="ECO:0007669"/>
    <property type="project" value="InterPro"/>
</dbReference>
<feature type="binding site" description="axial binding residue" evidence="5">
    <location>
        <position position="510"/>
    </location>
    <ligand>
        <name>heme</name>
        <dbReference type="ChEBI" id="CHEBI:30413"/>
    </ligand>
    <ligandPart>
        <name>Fe</name>
        <dbReference type="ChEBI" id="CHEBI:18248"/>
    </ligandPart>
</feature>
<dbReference type="SUPFAM" id="SSF48264">
    <property type="entry name" value="Cytochrome P450"/>
    <property type="match status" value="2"/>
</dbReference>
<evidence type="ECO:0000256" key="6">
    <source>
        <dbReference type="RuleBase" id="RU000461"/>
    </source>
</evidence>
<dbReference type="Gene3D" id="1.10.630.10">
    <property type="entry name" value="Cytochrome P450"/>
    <property type="match status" value="2"/>
</dbReference>
<accession>A0A4Y7LCF2</accession>
<proteinExistence type="inferred from homology"/>
<dbReference type="GO" id="GO:0006629">
    <property type="term" value="P:lipid metabolic process"/>
    <property type="evidence" value="ECO:0007669"/>
    <property type="project" value="UniProtKB-ARBA"/>
</dbReference>
<dbReference type="GO" id="GO:0004497">
    <property type="term" value="F:monooxygenase activity"/>
    <property type="evidence" value="ECO:0007669"/>
    <property type="project" value="UniProtKB-KW"/>
</dbReference>
<dbReference type="InterPro" id="IPR017972">
    <property type="entry name" value="Cyt_P450_CS"/>
</dbReference>
<sequence>MALNGHGFLAMKDQLPDGSIITPGFEIVLSFYSMGRMPWIWSEDCLEFKPERWIAENGKLITELISKFFPFNMLKNASKAVNYWIFVGTIPSLILNSKRLSEWFVEVFSSLGKSSFYIDGPMFSNLRYLVTCHPQNIEYILKTNFNNFPKGEDFRDVFDILGDGIFNVDSDRWKMQRKFAHAEFSSREFRTLVSSTSRKVVEEQLVPFLAHVSEEGSSVDLQDVCSRFSFEVNINVIFGRYENYLSIELPSNELAVAVDDAQEAILYRHIRPMFFWKLLRMLETGKERKLKKAGKKVRQILEDYISQKKKDLLGGVKTYDCLSTYIKALQDNTSIVSSLPNKDIFLRDEMLTFLIAGRDTITSGLTWFFWLVSKTSAVETKILEELKFVLSTNNSDKETGSTRKWPWIFGSEDLKGLVYLHAALCESLRLYPPLPINRKSAVKKDQLPDGSTVTPGLEILLSFYSVGRMPWIWGEDCLEFKPERWIAENGKLIIEPLYKFFPFNIGPRTCIGKDISFTLMKSVVAAVLFNFHVEVVKGHHVCSKPFINLHMKNGLKVNIKKRITI</sequence>
<dbReference type="PANTHER" id="PTHR24296">
    <property type="entry name" value="CYTOCHROME P450"/>
    <property type="match status" value="1"/>
</dbReference>
<reference evidence="7 8" key="1">
    <citation type="journal article" date="2018" name="Science">
        <title>The opium poppy genome and morphinan production.</title>
        <authorList>
            <person name="Guo L."/>
            <person name="Winzer T."/>
            <person name="Yang X."/>
            <person name="Li Y."/>
            <person name="Ning Z."/>
            <person name="He Z."/>
            <person name="Teodor R."/>
            <person name="Lu Y."/>
            <person name="Bowser T.A."/>
            <person name="Graham I.A."/>
            <person name="Ye K."/>
        </authorList>
    </citation>
    <scope>NUCLEOTIDE SEQUENCE [LARGE SCALE GENOMIC DNA]</scope>
    <source>
        <strain evidence="8">cv. HN1</strain>
        <tissue evidence="7">Leaves</tissue>
    </source>
</reference>
<comment type="cofactor">
    <cofactor evidence="5">
        <name>heme</name>
        <dbReference type="ChEBI" id="CHEBI:30413"/>
    </cofactor>
</comment>
<evidence type="ECO:0000256" key="3">
    <source>
        <dbReference type="ARBA" id="ARBA00023002"/>
    </source>
</evidence>
<keyword evidence="3 6" id="KW-0560">Oxidoreductase</keyword>
<dbReference type="CDD" id="cd11064">
    <property type="entry name" value="CYP86A"/>
    <property type="match status" value="1"/>
</dbReference>
<evidence type="ECO:0000256" key="5">
    <source>
        <dbReference type="PIRSR" id="PIRSR602401-1"/>
    </source>
</evidence>
<evidence type="ECO:0000256" key="4">
    <source>
        <dbReference type="ARBA" id="ARBA00023004"/>
    </source>
</evidence>
<dbReference type="Proteomes" id="UP000316621">
    <property type="component" value="Chromosome 10"/>
</dbReference>
<evidence type="ECO:0000313" key="8">
    <source>
        <dbReference type="Proteomes" id="UP000316621"/>
    </source>
</evidence>
<dbReference type="GO" id="GO:0016705">
    <property type="term" value="F:oxidoreductase activity, acting on paired donors, with incorporation or reduction of molecular oxygen"/>
    <property type="evidence" value="ECO:0007669"/>
    <property type="project" value="InterPro"/>
</dbReference>
<evidence type="ECO:0008006" key="9">
    <source>
        <dbReference type="Google" id="ProtNLM"/>
    </source>
</evidence>
<gene>
    <name evidence="7" type="ORF">C5167_044448</name>
</gene>
<dbReference type="STRING" id="3469.A0A4Y7LCF2"/>
<keyword evidence="5 6" id="KW-0349">Heme</keyword>
<evidence type="ECO:0000256" key="2">
    <source>
        <dbReference type="ARBA" id="ARBA00022723"/>
    </source>
</evidence>
<evidence type="ECO:0000313" key="7">
    <source>
        <dbReference type="EMBL" id="RZC81849.1"/>
    </source>
</evidence>
<dbReference type="AlphaFoldDB" id="A0A4Y7LCF2"/>
<keyword evidence="8" id="KW-1185">Reference proteome</keyword>
<protein>
    <recommendedName>
        <fullName evidence="9">Cytochrome P450</fullName>
    </recommendedName>
</protein>
<name>A0A4Y7LCF2_PAPSO</name>
<dbReference type="PRINTS" id="PR00463">
    <property type="entry name" value="EP450I"/>
</dbReference>
<dbReference type="PROSITE" id="PS00086">
    <property type="entry name" value="CYTOCHROME_P450"/>
    <property type="match status" value="1"/>
</dbReference>
<organism evidence="7 8">
    <name type="scientific">Papaver somniferum</name>
    <name type="common">Opium poppy</name>
    <dbReference type="NCBI Taxonomy" id="3469"/>
    <lineage>
        <taxon>Eukaryota</taxon>
        <taxon>Viridiplantae</taxon>
        <taxon>Streptophyta</taxon>
        <taxon>Embryophyta</taxon>
        <taxon>Tracheophyta</taxon>
        <taxon>Spermatophyta</taxon>
        <taxon>Magnoliopsida</taxon>
        <taxon>Ranunculales</taxon>
        <taxon>Papaveraceae</taxon>
        <taxon>Papaveroideae</taxon>
        <taxon>Papaver</taxon>
    </lineage>
</organism>
<dbReference type="GO" id="GO:0033075">
    <property type="term" value="P:isoquinoline alkaloid biosynthetic process"/>
    <property type="evidence" value="ECO:0007669"/>
    <property type="project" value="UniProtKB-ARBA"/>
</dbReference>
<keyword evidence="6" id="KW-0503">Monooxygenase</keyword>